<gene>
    <name evidence="3" type="ORF">SAMN05216362_101136</name>
</gene>
<feature type="compositionally biased region" description="Basic and acidic residues" evidence="1">
    <location>
        <begin position="395"/>
        <end position="412"/>
    </location>
</feature>
<evidence type="ECO:0000313" key="4">
    <source>
        <dbReference type="Proteomes" id="UP000199427"/>
    </source>
</evidence>
<sequence length="412" mass="46178">MEMAIGGLIMFNSTSSNLSTRAINTKGHDFKSMINEKIAAGELNLSSDSELITSFRQALESILEKLMQGDQSLDQDAKQLIESLRELSQVLGDELPNELTNLVSQISEEFSDYNTDQIFELVGMVLLQNINQPKTNNQFDPSRSINQGDLKLLAQILNLSNTLNNGKSSHQIQNSLPKNWSNQWNELVSHITNHKSGQLNHSSTLSNQLVKAVQDLVVQPKQSAHEYKLQIPRNPHLQADGSKVVAANQGHLSQQEQLVIHMSRPQQSTSTNSSQPLIEQLQKIIQSTRFNQIGGQKQLSIQLKPANLGDMVVKFTQMDGQMAVKISVTTQAAKEMLESNIQQLRHMFSPNQVVIERQVDSTQTDENHAFLNQDDDSSKSGEGSEQDEQNQSDSNDEHNEKSFKDYLFEEEV</sequence>
<evidence type="ECO:0000256" key="1">
    <source>
        <dbReference type="SAM" id="MobiDB-lite"/>
    </source>
</evidence>
<name>A0A1H8YY77_9BACI</name>
<dbReference type="Proteomes" id="UP000199427">
    <property type="component" value="Unassembled WGS sequence"/>
</dbReference>
<proteinExistence type="predicted"/>
<evidence type="ECO:0000313" key="3">
    <source>
        <dbReference type="EMBL" id="SEP57150.1"/>
    </source>
</evidence>
<dbReference type="RefSeq" id="WP_091772083.1">
    <property type="nucleotide sequence ID" value="NZ_FOES01000001.1"/>
</dbReference>
<dbReference type="OrthoDB" id="2968951at2"/>
<dbReference type="Gene3D" id="3.30.750.140">
    <property type="match status" value="1"/>
</dbReference>
<dbReference type="STRING" id="571933.SAMN05216362_101136"/>
<feature type="domain" description="Flagellar hook-length control protein-like C-terminal" evidence="2">
    <location>
        <begin position="294"/>
        <end position="366"/>
    </location>
</feature>
<dbReference type="CDD" id="cd17470">
    <property type="entry name" value="T3SS_Flik_C"/>
    <property type="match status" value="1"/>
</dbReference>
<keyword evidence="4" id="KW-1185">Reference proteome</keyword>
<reference evidence="3 4" key="1">
    <citation type="submission" date="2016-10" db="EMBL/GenBank/DDBJ databases">
        <authorList>
            <person name="de Groot N.N."/>
        </authorList>
    </citation>
    <scope>NUCLEOTIDE SEQUENCE [LARGE SCALE GENOMIC DNA]</scope>
    <source>
        <strain evidence="3 4">DSM 21633</strain>
    </source>
</reference>
<dbReference type="AlphaFoldDB" id="A0A1H8YY77"/>
<dbReference type="EMBL" id="FOES01000001">
    <property type="protein sequence ID" value="SEP57150.1"/>
    <property type="molecule type" value="Genomic_DNA"/>
</dbReference>
<dbReference type="Pfam" id="PF02120">
    <property type="entry name" value="Flg_hook"/>
    <property type="match status" value="1"/>
</dbReference>
<protein>
    <submittedName>
        <fullName evidence="3">Hook-length control protein FliK</fullName>
    </submittedName>
</protein>
<evidence type="ECO:0000259" key="2">
    <source>
        <dbReference type="Pfam" id="PF02120"/>
    </source>
</evidence>
<accession>A0A1H8YY77</accession>
<organism evidence="3 4">
    <name type="scientific">Piscibacillus halophilus</name>
    <dbReference type="NCBI Taxonomy" id="571933"/>
    <lineage>
        <taxon>Bacteria</taxon>
        <taxon>Bacillati</taxon>
        <taxon>Bacillota</taxon>
        <taxon>Bacilli</taxon>
        <taxon>Bacillales</taxon>
        <taxon>Bacillaceae</taxon>
        <taxon>Piscibacillus</taxon>
    </lineage>
</organism>
<dbReference type="InterPro" id="IPR021136">
    <property type="entry name" value="Flagellar_hook_control-like_C"/>
</dbReference>
<feature type="region of interest" description="Disordered" evidence="1">
    <location>
        <begin position="360"/>
        <end position="412"/>
    </location>
</feature>
<dbReference type="InterPro" id="IPR038610">
    <property type="entry name" value="FliK-like_C_sf"/>
</dbReference>